<feature type="compositionally biased region" description="Pro residues" evidence="1">
    <location>
        <begin position="54"/>
        <end position="65"/>
    </location>
</feature>
<keyword evidence="5" id="KW-1185">Reference proteome</keyword>
<keyword evidence="4" id="KW-0378">Hydrolase</keyword>
<feature type="signal peptide" evidence="2">
    <location>
        <begin position="1"/>
        <end position="18"/>
    </location>
</feature>
<sequence length="268" mass="27612">MRAIVGLAVLVTVLSACGGETGTTSANGPAAGSGPAASGTPASTPAVTASPASTPSPSPARPIPKGPNLSGCYTKDDGKIFTYGKEDLPGVVMGKGSTGVVISYERGGNACTWRPLADRLVASGYRVLLYARDLEAIPEDNIVDMAERLGKERGVRRLVLAGGSMGGTLSVSAALKLGDRVAAVVALAGAPLPDEAARLTVPLLQIAGAYDADRPKRMREADDAATRAPDRQAVVIEDESAHASWLFDTPHGPQVLDTIMTFVDRHRG</sequence>
<evidence type="ECO:0000256" key="2">
    <source>
        <dbReference type="SAM" id="SignalP"/>
    </source>
</evidence>
<feature type="compositionally biased region" description="Low complexity" evidence="1">
    <location>
        <begin position="22"/>
        <end position="53"/>
    </location>
</feature>
<comment type="caution">
    <text evidence="4">The sequence shown here is derived from an EMBL/GenBank/DDBJ whole genome shotgun (WGS) entry which is preliminary data.</text>
</comment>
<dbReference type="Proteomes" id="UP001596004">
    <property type="component" value="Unassembled WGS sequence"/>
</dbReference>
<evidence type="ECO:0000256" key="1">
    <source>
        <dbReference type="SAM" id="MobiDB-lite"/>
    </source>
</evidence>
<dbReference type="InterPro" id="IPR029059">
    <property type="entry name" value="AB_hydrolase_5"/>
</dbReference>
<dbReference type="EMBL" id="JBHSFP010000007">
    <property type="protein sequence ID" value="MFC4531861.1"/>
    <property type="molecule type" value="Genomic_DNA"/>
</dbReference>
<dbReference type="PROSITE" id="PS51257">
    <property type="entry name" value="PROKAR_LIPOPROTEIN"/>
    <property type="match status" value="1"/>
</dbReference>
<evidence type="ECO:0000313" key="5">
    <source>
        <dbReference type="Proteomes" id="UP001596004"/>
    </source>
</evidence>
<gene>
    <name evidence="4" type="ORF">ACFO60_13880</name>
</gene>
<protein>
    <submittedName>
        <fullName evidence="4">Alpha/beta fold hydrolase</fullName>
    </submittedName>
</protein>
<reference evidence="5" key="1">
    <citation type="journal article" date="2019" name="Int. J. Syst. Evol. Microbiol.">
        <title>The Global Catalogue of Microorganisms (GCM) 10K type strain sequencing project: providing services to taxonomists for standard genome sequencing and annotation.</title>
        <authorList>
            <consortium name="The Broad Institute Genomics Platform"/>
            <consortium name="The Broad Institute Genome Sequencing Center for Infectious Disease"/>
            <person name="Wu L."/>
            <person name="Ma J."/>
        </authorList>
    </citation>
    <scope>NUCLEOTIDE SEQUENCE [LARGE SCALE GENOMIC DNA]</scope>
    <source>
        <strain evidence="5">CGMCC 4.7132</strain>
    </source>
</reference>
<evidence type="ECO:0000259" key="3">
    <source>
        <dbReference type="Pfam" id="PF12695"/>
    </source>
</evidence>
<accession>A0ABV9CFP5</accession>
<evidence type="ECO:0000313" key="4">
    <source>
        <dbReference type="EMBL" id="MFC4531861.1"/>
    </source>
</evidence>
<dbReference type="RefSeq" id="WP_380840539.1">
    <property type="nucleotide sequence ID" value="NZ_JBHSFP010000007.1"/>
</dbReference>
<name>A0ABV9CFP5_9ACTN</name>
<dbReference type="Gene3D" id="3.40.50.1820">
    <property type="entry name" value="alpha/beta hydrolase"/>
    <property type="match status" value="1"/>
</dbReference>
<feature type="region of interest" description="Disordered" evidence="1">
    <location>
        <begin position="22"/>
        <end position="71"/>
    </location>
</feature>
<keyword evidence="2" id="KW-0732">Signal</keyword>
<organism evidence="4 5">
    <name type="scientific">Sphaerisporangium dianthi</name>
    <dbReference type="NCBI Taxonomy" id="1436120"/>
    <lineage>
        <taxon>Bacteria</taxon>
        <taxon>Bacillati</taxon>
        <taxon>Actinomycetota</taxon>
        <taxon>Actinomycetes</taxon>
        <taxon>Streptosporangiales</taxon>
        <taxon>Streptosporangiaceae</taxon>
        <taxon>Sphaerisporangium</taxon>
    </lineage>
</organism>
<dbReference type="InterPro" id="IPR029058">
    <property type="entry name" value="AB_hydrolase_fold"/>
</dbReference>
<feature type="domain" description="Alpha/beta hydrolase fold-5" evidence="3">
    <location>
        <begin position="112"/>
        <end position="234"/>
    </location>
</feature>
<dbReference type="SUPFAM" id="SSF53474">
    <property type="entry name" value="alpha/beta-Hydrolases"/>
    <property type="match status" value="1"/>
</dbReference>
<feature type="chain" id="PRO_5045456373" evidence="2">
    <location>
        <begin position="19"/>
        <end position="268"/>
    </location>
</feature>
<proteinExistence type="predicted"/>
<dbReference type="GO" id="GO:0016787">
    <property type="term" value="F:hydrolase activity"/>
    <property type="evidence" value="ECO:0007669"/>
    <property type="project" value="UniProtKB-KW"/>
</dbReference>
<dbReference type="Pfam" id="PF12695">
    <property type="entry name" value="Abhydrolase_5"/>
    <property type="match status" value="1"/>
</dbReference>